<dbReference type="WBParaSite" id="HNAJ_0000732701-mRNA-1">
    <property type="protein sequence ID" value="HNAJ_0000732701-mRNA-1"/>
    <property type="gene ID" value="HNAJ_0000732701"/>
</dbReference>
<dbReference type="PANTHER" id="PTHR14885:SF1">
    <property type="entry name" value="CILIA- AND FLAGELLA-ASSOCIATED PROTEIN 43"/>
    <property type="match status" value="1"/>
</dbReference>
<evidence type="ECO:0000256" key="1">
    <source>
        <dbReference type="ARBA" id="ARBA00004430"/>
    </source>
</evidence>
<keyword evidence="3" id="KW-0853">WD repeat</keyword>
<feature type="coiled-coil region" evidence="10">
    <location>
        <begin position="914"/>
        <end position="941"/>
    </location>
</feature>
<keyword evidence="7" id="KW-0966">Cell projection</keyword>
<dbReference type="InterPro" id="IPR036322">
    <property type="entry name" value="WD40_repeat_dom_sf"/>
</dbReference>
<feature type="coiled-coil region" evidence="10">
    <location>
        <begin position="1314"/>
        <end position="1348"/>
    </location>
</feature>
<evidence type="ECO:0000256" key="11">
    <source>
        <dbReference type="SAM" id="MobiDB-lite"/>
    </source>
</evidence>
<sequence>MLDESEDEILKKVSSIFSQNKSIFNFGSCAERKTFFEQTVPSRFGITQHRSSANPNLGPGTYTNDYKSIDFDLRSSCNKKTGWSTTKRDFYKLNNTPGPASYQIDSSSNGIVKQNRYPFNIKCPRTLPYNIQGKDSPSETTTPRTDAQIGIYEEPNNGTPLDLIYPEENPNIYPTTKEANIGSFKNSYEEYQNYKDNAKRMKPVSLTWTKEGFAIFGCRDGEVFMIDLESMVLGIISNPFSNNIHKEDEVIRVMTVGNVDTVLYTNGGLLCGGGDGHLRLLDWTQTESETSKSLEIDAAVSRITQNIPPIFVRKINSIAQSKMVLLNEELLHNLKSDLRGIAFMSPTPDYNNLAILRNSGLVQILRRQNTALKLLKTINSNISAFVGICSIDIEEISYFVTCNSGGQVSLWLTESGKQICSMEFSSAGTCIKAIPGLPLTAIGFEDGSLSMIFWEDRQKPYIIQTIQIFQSAIKEIYMDRKGDLMLIKGSETKLYIVPCEPSRKFQPVGYIAHEKEIDSVTFAGSANGNIHCLILDKQQKPDNFTMATYFILTDRILNDATSYLLPNTYQLRDDSISQFSLKILLEISDAYLSVIESKSTDSDSNDPISENKEFDPESQFILYALTKDSSFNYNLVTINLTKEIIGQTSTNRIRSKSGLLNRWSSLSSQNSGRRLPAVSTVTNARFRSTRHSVNFLRLTQKRKEEKERVKRAIPELADYQTTSVSFVSSSMSLLSTHIPGYVIVTSQSGIAYILNLNDSAKMLTKHFPLTEYTDLPIQVAVTMDFSTIAAIKSDGSICAINLADKMPQMEDFEFSVIKNEFATKLHQFKKTNAFLITNSQSETSIIDDDLKIIKVIRKSNAVTWLEKQFQNQQAIDEELFADTKSHVLKEFKQIKKELETMAEKNNLLTDLEKIALTEFELDSEERNAKREEIEQNNLIKDFTHNALKSCCWETQEVKGRSILAYNSPIEVSNYPIHSRTEEEVRILDQAKLRRKIEMKVGVLYRRECDKTLKTEGEKDGSEDISKEDTNSENTDPHIGSVAAKFGVSTDLLYNQMELYTNDQKITQAILIQEEIRQLKLKFNKEFDECLKRKRQHIEEIMKRVANINQIIPKLDPTAPLLSLDQYKLRPTESPENLLECTDEEVDVERYRSPEEIAAMEEARRAEEERLRREQLDNWRERGLDDMMGGVLEVTKEDELRKDIPVPSFVEAGKKESDMTLEELTIYRNYLQACKKLEEERARYRKSLETEIKKNETAIEEIKSTVDEEVINLFKSYIKYEVALKMEEIQVWKLKASVLQARELQDEEKYYGQRKDDLKQRIEKLHNIIQTTKNLIEGLQENMELINVEDHMLEKNFRKDFHDVHGQLYDILLKAFRRRPKNLDIQLGDEVNEMGKTISSPESAYPYKQAVIQNRSLEAEWAAMQRALNEFDEANKLPEYNISPAIWNRLYKARMKKASKEMELKMTDYKLEIAKDFLQRIEQEIEDAVAELNEIEKALSELKLKTYKAMTNVVISIIMPQGQDEVCVEPGALVEDFNSCLFINRKQIEDLNVRVVQLSNEKIDHMELIKAYKRRFKMLEWDLREMLMRYEDLLEKQKEITNFTISREIQRYLRSSNYDSMIAEEMKDSERTYAQLKVNHNKNMAKIEEKIRYYSEKQAKKIKKENEKLVLDLEQMNVDVNRVRSIYEQTPHATGDVLRAEICYKSLLRKVNLETLTQLQKSELETLCEELEQLRGSVSPSIQDQF</sequence>
<evidence type="ECO:0000313" key="13">
    <source>
        <dbReference type="Proteomes" id="UP000278807"/>
    </source>
</evidence>
<dbReference type="GO" id="GO:0005930">
    <property type="term" value="C:axoneme"/>
    <property type="evidence" value="ECO:0007669"/>
    <property type="project" value="UniProtKB-SubCell"/>
</dbReference>
<evidence type="ECO:0000313" key="14">
    <source>
        <dbReference type="WBParaSite" id="HNAJ_0000732701-mRNA-1"/>
    </source>
</evidence>
<name>A0A158QHF7_RODNA</name>
<comment type="similarity">
    <text evidence="8">Belongs to the CFAP43 family.</text>
</comment>
<feature type="coiled-coil region" evidence="10">
    <location>
        <begin position="1470"/>
        <end position="1504"/>
    </location>
</feature>
<reference evidence="12 13" key="2">
    <citation type="submission" date="2018-11" db="EMBL/GenBank/DDBJ databases">
        <authorList>
            <consortium name="Pathogen Informatics"/>
        </authorList>
    </citation>
    <scope>NUCLEOTIDE SEQUENCE [LARGE SCALE GENOMIC DNA]</scope>
</reference>
<keyword evidence="6" id="KW-0206">Cytoskeleton</keyword>
<evidence type="ECO:0000256" key="8">
    <source>
        <dbReference type="ARBA" id="ARBA00023605"/>
    </source>
</evidence>
<accession>A0A158QHF7</accession>
<evidence type="ECO:0000256" key="7">
    <source>
        <dbReference type="ARBA" id="ARBA00023273"/>
    </source>
</evidence>
<comment type="subcellular location">
    <subcellularLocation>
        <location evidence="1">Cytoplasm</location>
        <location evidence="1">Cytoskeleton</location>
        <location evidence="1">Cilium axoneme</location>
    </subcellularLocation>
</comment>
<dbReference type="Pfam" id="PF25828">
    <property type="entry name" value="CC_Cfap43"/>
    <property type="match status" value="1"/>
</dbReference>
<evidence type="ECO:0000313" key="12">
    <source>
        <dbReference type="EMBL" id="VDO03183.1"/>
    </source>
</evidence>
<keyword evidence="2" id="KW-0963">Cytoplasm</keyword>
<reference evidence="14" key="1">
    <citation type="submission" date="2016-04" db="UniProtKB">
        <authorList>
            <consortium name="WormBaseParasite"/>
        </authorList>
    </citation>
    <scope>IDENTIFICATION</scope>
</reference>
<feature type="region of interest" description="Disordered" evidence="11">
    <location>
        <begin position="1014"/>
        <end position="1037"/>
    </location>
</feature>
<evidence type="ECO:0000256" key="3">
    <source>
        <dbReference type="ARBA" id="ARBA00022574"/>
    </source>
</evidence>
<dbReference type="OrthoDB" id="535167at2759"/>
<feature type="coiled-coil region" evidence="10">
    <location>
        <begin position="1226"/>
        <end position="1264"/>
    </location>
</feature>
<evidence type="ECO:0000256" key="10">
    <source>
        <dbReference type="SAM" id="Coils"/>
    </source>
</evidence>
<keyword evidence="5 10" id="KW-0175">Coiled coil</keyword>
<dbReference type="STRING" id="102285.A0A158QHF7"/>
<dbReference type="Proteomes" id="UP000278807">
    <property type="component" value="Unassembled WGS sequence"/>
</dbReference>
<gene>
    <name evidence="12" type="ORF">HNAJ_LOCUS7323</name>
</gene>
<evidence type="ECO:0000256" key="5">
    <source>
        <dbReference type="ARBA" id="ARBA00023054"/>
    </source>
</evidence>
<evidence type="ECO:0000256" key="2">
    <source>
        <dbReference type="ARBA" id="ARBA00022490"/>
    </source>
</evidence>
<evidence type="ECO:0000256" key="9">
    <source>
        <dbReference type="ARBA" id="ARBA00023662"/>
    </source>
</evidence>
<dbReference type="EMBL" id="UZAE01012034">
    <property type="protein sequence ID" value="VDO03183.1"/>
    <property type="molecule type" value="Genomic_DNA"/>
</dbReference>
<evidence type="ECO:0000256" key="6">
    <source>
        <dbReference type="ARBA" id="ARBA00023212"/>
    </source>
</evidence>
<dbReference type="PANTHER" id="PTHR14885">
    <property type="entry name" value="CILIA- AND FLAGELLA-ASSOCIATED PROTEIN 43-RELATED"/>
    <property type="match status" value="1"/>
</dbReference>
<proteinExistence type="inferred from homology"/>
<feature type="compositionally biased region" description="Basic and acidic residues" evidence="11">
    <location>
        <begin position="1014"/>
        <end position="1029"/>
    </location>
</feature>
<dbReference type="GO" id="GO:0060271">
    <property type="term" value="P:cilium assembly"/>
    <property type="evidence" value="ECO:0007669"/>
    <property type="project" value="TreeGrafter"/>
</dbReference>
<keyword evidence="13" id="KW-1185">Reference proteome</keyword>
<protein>
    <recommendedName>
        <fullName evidence="9">Cilia- and flagella-associated protein 43</fullName>
    </recommendedName>
</protein>
<dbReference type="GO" id="GO:0003341">
    <property type="term" value="P:cilium movement"/>
    <property type="evidence" value="ECO:0007669"/>
    <property type="project" value="UniProtKB-ARBA"/>
</dbReference>
<dbReference type="Gene3D" id="2.130.10.10">
    <property type="entry name" value="YVTN repeat-like/Quinoprotein amine dehydrogenase"/>
    <property type="match status" value="1"/>
</dbReference>
<dbReference type="SUPFAM" id="SSF50978">
    <property type="entry name" value="WD40 repeat-like"/>
    <property type="match status" value="1"/>
</dbReference>
<dbReference type="InterPro" id="IPR015943">
    <property type="entry name" value="WD40/YVTN_repeat-like_dom_sf"/>
</dbReference>
<organism evidence="14">
    <name type="scientific">Rodentolepis nana</name>
    <name type="common">Dwarf tapeworm</name>
    <name type="synonym">Hymenolepis nana</name>
    <dbReference type="NCBI Taxonomy" id="102285"/>
    <lineage>
        <taxon>Eukaryota</taxon>
        <taxon>Metazoa</taxon>
        <taxon>Spiralia</taxon>
        <taxon>Lophotrochozoa</taxon>
        <taxon>Platyhelminthes</taxon>
        <taxon>Cestoda</taxon>
        <taxon>Eucestoda</taxon>
        <taxon>Cyclophyllidea</taxon>
        <taxon>Hymenolepididae</taxon>
        <taxon>Rodentolepis</taxon>
    </lineage>
</organism>
<evidence type="ECO:0000256" key="4">
    <source>
        <dbReference type="ARBA" id="ARBA00022737"/>
    </source>
</evidence>
<keyword evidence="4" id="KW-0677">Repeat</keyword>